<evidence type="ECO:0000256" key="1">
    <source>
        <dbReference type="ARBA" id="ARBA00004141"/>
    </source>
</evidence>
<comment type="similarity">
    <text evidence="2">Belongs to the CALHM family.</text>
</comment>
<evidence type="ECO:0000256" key="4">
    <source>
        <dbReference type="ARBA" id="ARBA00022692"/>
    </source>
</evidence>
<comment type="subcellular location">
    <subcellularLocation>
        <location evidence="1">Membrane</location>
        <topology evidence="1">Multi-pass membrane protein</topology>
    </subcellularLocation>
</comment>
<proteinExistence type="inferred from homology"/>
<feature type="transmembrane region" description="Helical" evidence="9">
    <location>
        <begin position="34"/>
        <end position="53"/>
    </location>
</feature>
<feature type="transmembrane region" description="Helical" evidence="9">
    <location>
        <begin position="164"/>
        <end position="185"/>
    </location>
</feature>
<dbReference type="PANTHER" id="PTHR32261:SF4">
    <property type="entry name" value="CALCIUM HOMEOSTASIS MODULATOR PROTEIN 6"/>
    <property type="match status" value="1"/>
</dbReference>
<evidence type="ECO:0000256" key="5">
    <source>
        <dbReference type="ARBA" id="ARBA00022989"/>
    </source>
</evidence>
<dbReference type="InterPro" id="IPR029569">
    <property type="entry name" value="CALHM"/>
</dbReference>
<name>A0A8B9PAK4_APTOW</name>
<dbReference type="Ensembl" id="ENSAOWT00000010486.1">
    <property type="protein sequence ID" value="ENSAOWP00000009247.1"/>
    <property type="gene ID" value="ENSAOWG00000006357.1"/>
</dbReference>
<reference evidence="10" key="1">
    <citation type="submission" date="2025-08" db="UniProtKB">
        <authorList>
            <consortium name="Ensembl"/>
        </authorList>
    </citation>
    <scope>IDENTIFICATION</scope>
</reference>
<evidence type="ECO:0000256" key="6">
    <source>
        <dbReference type="ARBA" id="ARBA00023065"/>
    </source>
</evidence>
<dbReference type="PANTHER" id="PTHR32261">
    <property type="entry name" value="CALCIUM HOMEOSTASIS MODULATOR PROTEIN"/>
    <property type="match status" value="1"/>
</dbReference>
<organism evidence="10 11">
    <name type="scientific">Apteryx owenii</name>
    <name type="common">Little spotted kiwi</name>
    <dbReference type="NCBI Taxonomy" id="8824"/>
    <lineage>
        <taxon>Eukaryota</taxon>
        <taxon>Metazoa</taxon>
        <taxon>Chordata</taxon>
        <taxon>Craniata</taxon>
        <taxon>Vertebrata</taxon>
        <taxon>Euteleostomi</taxon>
        <taxon>Archelosauria</taxon>
        <taxon>Archosauria</taxon>
        <taxon>Dinosauria</taxon>
        <taxon>Saurischia</taxon>
        <taxon>Theropoda</taxon>
        <taxon>Coelurosauria</taxon>
        <taxon>Aves</taxon>
        <taxon>Palaeognathae</taxon>
        <taxon>Apterygiformes</taxon>
        <taxon>Apterygidae</taxon>
        <taxon>Apteryx</taxon>
    </lineage>
</organism>
<keyword evidence="4 9" id="KW-0812">Transmembrane</keyword>
<dbReference type="Pfam" id="PF14798">
    <property type="entry name" value="Ca_hom_mod"/>
    <property type="match status" value="1"/>
</dbReference>
<keyword evidence="5 9" id="KW-1133">Transmembrane helix</keyword>
<reference evidence="10" key="2">
    <citation type="submission" date="2025-09" db="UniProtKB">
        <authorList>
            <consortium name="Ensembl"/>
        </authorList>
    </citation>
    <scope>IDENTIFICATION</scope>
</reference>
<keyword evidence="3" id="KW-0813">Transport</keyword>
<keyword evidence="11" id="KW-1185">Reference proteome</keyword>
<protein>
    <submittedName>
        <fullName evidence="10">Calcium homeostasis modulator family member 6</fullName>
    </submittedName>
</protein>
<dbReference type="GO" id="GO:1904669">
    <property type="term" value="P:ATP export"/>
    <property type="evidence" value="ECO:0007669"/>
    <property type="project" value="UniProtKB-ARBA"/>
</dbReference>
<sequence length="296" mass="33501">TEKLRTVMDFCVHHQTILGYTVVFRCPCNSWNTLYGSVFLLVPAFILFLLGFIMNTRTWHLLTGCCPQDKHCGCNLKGNCTRYVRVLGPVAVSALVAPLTWIAVALLGASFYECAATGNSLIKKLMCKGKGEPCPELLVKIPCGEKLSEKIPDELLSLRIQSQVLLIGWLLITGIVTLALISTFLSRCYSLVRFLQLKFWKIYLKKEWEVFETKAKEHATKLAERNVNCFFEQKISFLYTFSAEKQHYSMIRKYANTKKGNSVRFSLGDQLPPVLGFLYCSFPVTPKLFKGKKVGI</sequence>
<evidence type="ECO:0000256" key="7">
    <source>
        <dbReference type="ARBA" id="ARBA00023136"/>
    </source>
</evidence>
<evidence type="ECO:0000256" key="9">
    <source>
        <dbReference type="SAM" id="Phobius"/>
    </source>
</evidence>
<evidence type="ECO:0000256" key="8">
    <source>
        <dbReference type="ARBA" id="ARBA00023303"/>
    </source>
</evidence>
<keyword evidence="7 9" id="KW-0472">Membrane</keyword>
<evidence type="ECO:0000313" key="11">
    <source>
        <dbReference type="Proteomes" id="UP000694424"/>
    </source>
</evidence>
<keyword evidence="8" id="KW-0407">Ion channel</keyword>
<evidence type="ECO:0000256" key="3">
    <source>
        <dbReference type="ARBA" id="ARBA00022448"/>
    </source>
</evidence>
<evidence type="ECO:0000313" key="10">
    <source>
        <dbReference type="Ensembl" id="ENSAOWP00000009247.1"/>
    </source>
</evidence>
<dbReference type="AlphaFoldDB" id="A0A8B9PAK4"/>
<dbReference type="GO" id="GO:0005261">
    <property type="term" value="F:monoatomic cation channel activity"/>
    <property type="evidence" value="ECO:0007669"/>
    <property type="project" value="TreeGrafter"/>
</dbReference>
<keyword evidence="6" id="KW-0406">Ion transport</keyword>
<accession>A0A8B9PAK4</accession>
<dbReference type="Proteomes" id="UP000694424">
    <property type="component" value="Unplaced"/>
</dbReference>
<dbReference type="GO" id="GO:0005886">
    <property type="term" value="C:plasma membrane"/>
    <property type="evidence" value="ECO:0007669"/>
    <property type="project" value="TreeGrafter"/>
</dbReference>
<evidence type="ECO:0000256" key="2">
    <source>
        <dbReference type="ARBA" id="ARBA00008497"/>
    </source>
</evidence>
<feature type="transmembrane region" description="Helical" evidence="9">
    <location>
        <begin position="86"/>
        <end position="112"/>
    </location>
</feature>